<evidence type="ECO:0000256" key="2">
    <source>
        <dbReference type="ARBA" id="ARBA00007122"/>
    </source>
</evidence>
<dbReference type="InterPro" id="IPR036291">
    <property type="entry name" value="NAD(P)-bd_dom_sf"/>
</dbReference>
<protein>
    <submittedName>
        <fullName evidence="6">Adenosylhomocysteinase</fullName>
    </submittedName>
</protein>
<dbReference type="SUPFAM" id="SSF51735">
    <property type="entry name" value="NAD(P)-binding Rossmann-fold domains"/>
    <property type="match status" value="1"/>
</dbReference>
<feature type="domain" description="S-adenosyl-L-homocysteine hydrolase NAD binding" evidence="5">
    <location>
        <begin position="162"/>
        <end position="324"/>
    </location>
</feature>
<organism evidence="6 7">
    <name type="scientific">Streptomyces griseiscabiei</name>
    <dbReference type="NCBI Taxonomy" id="2993540"/>
    <lineage>
        <taxon>Bacteria</taxon>
        <taxon>Bacillati</taxon>
        <taxon>Actinomycetota</taxon>
        <taxon>Actinomycetes</taxon>
        <taxon>Kitasatosporales</taxon>
        <taxon>Streptomycetaceae</taxon>
        <taxon>Streptomyces</taxon>
    </lineage>
</organism>
<dbReference type="SMART" id="SM00996">
    <property type="entry name" value="AdoHcyase"/>
    <property type="match status" value="1"/>
</dbReference>
<sequence length="373" mass="40999">MESPERARLDTFFRRVTEQFPAAGPITSLIITHLLSERPAFLRAMAATSTIGAVLPKPKSIHQRTLEEVRDLYPVHDLSRDLFADPTRALEWVEETAGGQDIVLADIGGYFAPSLATVVEKFSGRVLGVVEDTENGHQRYAGLDQLRCPVISVARSPLKDCEDHLVGRSIVFSTDALVRARGDILTSRNACVLGFGKVGRAIAQTLRAHDLRVTVYDKDPIRRVQAHSHGFRTTTTTTEAVRDAELVLCATGNLALRQHDFAALRNGAYLASVTSSEDELELTPLHDLYQRIPVGDQLTRYEITGHYFYVLADGGAVNFVHGAAVGTYIHLVQAEILAATAALSHGLFEPGLHTMPTTDRQTIAGIWLDHFDR</sequence>
<dbReference type="RefSeq" id="WP_086755113.1">
    <property type="nucleotide sequence ID" value="NZ_JAGJBZ010000002.1"/>
</dbReference>
<comment type="similarity">
    <text evidence="2">Belongs to the adenosylhomocysteinase family.</text>
</comment>
<evidence type="ECO:0000313" key="6">
    <source>
        <dbReference type="EMBL" id="MDX2908277.1"/>
    </source>
</evidence>
<dbReference type="Gene3D" id="3.40.50.720">
    <property type="entry name" value="NAD(P)-binding Rossmann-like Domain"/>
    <property type="match status" value="1"/>
</dbReference>
<dbReference type="InterPro" id="IPR042172">
    <property type="entry name" value="Adenosylhomocyst_ase-like_sf"/>
</dbReference>
<evidence type="ECO:0000256" key="4">
    <source>
        <dbReference type="ARBA" id="ARBA00023027"/>
    </source>
</evidence>
<dbReference type="Gene3D" id="3.40.50.1480">
    <property type="entry name" value="Adenosylhomocysteinase-like"/>
    <property type="match status" value="1"/>
</dbReference>
<dbReference type="SMART" id="SM00997">
    <property type="entry name" value="AdoHcyase_NAD"/>
    <property type="match status" value="1"/>
</dbReference>
<evidence type="ECO:0000259" key="5">
    <source>
        <dbReference type="SMART" id="SM00997"/>
    </source>
</evidence>
<name>A0ABU4KXU7_9ACTN</name>
<accession>A0ABU4KXU7</accession>
<keyword evidence="7" id="KW-1185">Reference proteome</keyword>
<dbReference type="EMBL" id="JARAVY010000002">
    <property type="protein sequence ID" value="MDX2908277.1"/>
    <property type="molecule type" value="Genomic_DNA"/>
</dbReference>
<dbReference type="Proteomes" id="UP001271723">
    <property type="component" value="Unassembled WGS sequence"/>
</dbReference>
<gene>
    <name evidence="6" type="ORF">PV517_06115</name>
</gene>
<comment type="cofactor">
    <cofactor evidence="1">
        <name>NAD(+)</name>
        <dbReference type="ChEBI" id="CHEBI:57540"/>
    </cofactor>
</comment>
<dbReference type="InterPro" id="IPR015878">
    <property type="entry name" value="Ado_hCys_hydrolase_NAD-bd"/>
</dbReference>
<dbReference type="InterPro" id="IPR000043">
    <property type="entry name" value="Adenosylhomocysteinase-like"/>
</dbReference>
<dbReference type="PANTHER" id="PTHR23420:SF0">
    <property type="entry name" value="ADENOSYLHOMOCYSTEINASE"/>
    <property type="match status" value="1"/>
</dbReference>
<keyword evidence="4" id="KW-0520">NAD</keyword>
<evidence type="ECO:0000313" key="7">
    <source>
        <dbReference type="Proteomes" id="UP001271723"/>
    </source>
</evidence>
<comment type="caution">
    <text evidence="6">The sequence shown here is derived from an EMBL/GenBank/DDBJ whole genome shotgun (WGS) entry which is preliminary data.</text>
</comment>
<evidence type="ECO:0000256" key="1">
    <source>
        <dbReference type="ARBA" id="ARBA00001911"/>
    </source>
</evidence>
<proteinExistence type="inferred from homology"/>
<evidence type="ECO:0000256" key="3">
    <source>
        <dbReference type="ARBA" id="ARBA00022563"/>
    </source>
</evidence>
<keyword evidence="3" id="KW-0554">One-carbon metabolism</keyword>
<dbReference type="Pfam" id="PF00670">
    <property type="entry name" value="AdoHcyase_NAD"/>
    <property type="match status" value="1"/>
</dbReference>
<reference evidence="6 7" key="1">
    <citation type="journal article" date="2023" name="Microb. Genom.">
        <title>Mesoterricola silvestris gen. nov., sp. nov., Mesoterricola sediminis sp. nov., Geothrix oryzae sp. nov., Geothrix edaphica sp. nov., Geothrix rubra sp. nov., and Geothrix limicola sp. nov., six novel members of Acidobacteriota isolated from soils.</title>
        <authorList>
            <person name="Weisberg A.J."/>
            <person name="Pearce E."/>
            <person name="Kramer C.G."/>
            <person name="Chang J.H."/>
            <person name="Clarke C.R."/>
        </authorList>
    </citation>
    <scope>NUCLEOTIDE SEQUENCE [LARGE SCALE GENOMIC DNA]</scope>
    <source>
        <strain evidence="6 7">NRRL_B-2795</strain>
    </source>
</reference>
<dbReference type="PANTHER" id="PTHR23420">
    <property type="entry name" value="ADENOSYLHOMOCYSTEINASE"/>
    <property type="match status" value="1"/>
</dbReference>